<evidence type="ECO:0000256" key="4">
    <source>
        <dbReference type="ARBA" id="ARBA00023163"/>
    </source>
</evidence>
<dbReference type="AlphaFoldDB" id="A0AAW1NWD6"/>
<keyword evidence="2" id="KW-0805">Transcription regulation</keyword>
<comment type="subcellular location">
    <subcellularLocation>
        <location evidence="1">Nucleus</location>
    </subcellularLocation>
</comment>
<feature type="domain" description="BHLH" evidence="7">
    <location>
        <begin position="53"/>
        <end position="102"/>
    </location>
</feature>
<keyword evidence="5" id="KW-0539">Nucleus</keyword>
<dbReference type="CDD" id="cd11405">
    <property type="entry name" value="bHLHzip_MLXIP_like"/>
    <property type="match status" value="1"/>
</dbReference>
<evidence type="ECO:0000256" key="5">
    <source>
        <dbReference type="ARBA" id="ARBA00023242"/>
    </source>
</evidence>
<dbReference type="InterPro" id="IPR052207">
    <property type="entry name" value="Max-like/E-box_TFs"/>
</dbReference>
<dbReference type="GO" id="GO:0000978">
    <property type="term" value="F:RNA polymerase II cis-regulatory region sequence-specific DNA binding"/>
    <property type="evidence" value="ECO:0007669"/>
    <property type="project" value="TreeGrafter"/>
</dbReference>
<dbReference type="SUPFAM" id="SSF47459">
    <property type="entry name" value="HLH, helix-loop-helix DNA-binding domain"/>
    <property type="match status" value="1"/>
</dbReference>
<gene>
    <name evidence="8" type="ORF">WJX73_008575</name>
</gene>
<evidence type="ECO:0000256" key="3">
    <source>
        <dbReference type="ARBA" id="ARBA00023125"/>
    </source>
</evidence>
<dbReference type="GO" id="GO:0046983">
    <property type="term" value="F:protein dimerization activity"/>
    <property type="evidence" value="ECO:0007669"/>
    <property type="project" value="InterPro"/>
</dbReference>
<evidence type="ECO:0000313" key="8">
    <source>
        <dbReference type="EMBL" id="KAK9797090.1"/>
    </source>
</evidence>
<dbReference type="InterPro" id="IPR011598">
    <property type="entry name" value="bHLH_dom"/>
</dbReference>
<sequence>MELTSMPTIITRLDKTDTTSGNTDSASPTLGAGAYDGEASMFKAARSSSGACQASQRHIKTEQKRRDRINEGFVALQQLLPGKERVEKAVMLTHAADYIRQMQGVMQQGPQYGLHLSEPMTQRAPEHPSLGTTLTQGHVVGSEPGAGGGGGMLIADPHTLSQLQALVQQQQQQAAQGWQNANTLLQAMQMHQQLQQQQQAAASNPMGISPQMLQQLAAAPPPNSSFAPAATSAFSSLTFPTSTSAFSAPTSSPLSGLHQLMEAANASDEEKDGRFDTRSAKRARCYAAGLPRVAKAGILV</sequence>
<feature type="region of interest" description="Disordered" evidence="6">
    <location>
        <begin position="13"/>
        <end position="33"/>
    </location>
</feature>
<evidence type="ECO:0000256" key="2">
    <source>
        <dbReference type="ARBA" id="ARBA00023015"/>
    </source>
</evidence>
<dbReference type="InterPro" id="IPR036638">
    <property type="entry name" value="HLH_DNA-bd_sf"/>
</dbReference>
<proteinExistence type="predicted"/>
<organism evidence="8 9">
    <name type="scientific">Symbiochloris irregularis</name>
    <dbReference type="NCBI Taxonomy" id="706552"/>
    <lineage>
        <taxon>Eukaryota</taxon>
        <taxon>Viridiplantae</taxon>
        <taxon>Chlorophyta</taxon>
        <taxon>core chlorophytes</taxon>
        <taxon>Trebouxiophyceae</taxon>
        <taxon>Trebouxiales</taxon>
        <taxon>Trebouxiaceae</taxon>
        <taxon>Symbiochloris</taxon>
    </lineage>
</organism>
<dbReference type="SMART" id="SM00353">
    <property type="entry name" value="HLH"/>
    <property type="match status" value="1"/>
</dbReference>
<evidence type="ECO:0000256" key="1">
    <source>
        <dbReference type="ARBA" id="ARBA00004123"/>
    </source>
</evidence>
<keyword evidence="3" id="KW-0238">DNA-binding</keyword>
<dbReference type="Gene3D" id="4.10.280.10">
    <property type="entry name" value="Helix-loop-helix DNA-binding domain"/>
    <property type="match status" value="1"/>
</dbReference>
<accession>A0AAW1NWD6</accession>
<protein>
    <recommendedName>
        <fullName evidence="7">BHLH domain-containing protein</fullName>
    </recommendedName>
</protein>
<dbReference type="GO" id="GO:0000981">
    <property type="term" value="F:DNA-binding transcription factor activity, RNA polymerase II-specific"/>
    <property type="evidence" value="ECO:0007669"/>
    <property type="project" value="TreeGrafter"/>
</dbReference>
<dbReference type="GO" id="GO:0005634">
    <property type="term" value="C:nucleus"/>
    <property type="evidence" value="ECO:0007669"/>
    <property type="project" value="UniProtKB-SubCell"/>
</dbReference>
<dbReference type="Proteomes" id="UP001465755">
    <property type="component" value="Unassembled WGS sequence"/>
</dbReference>
<dbReference type="EMBL" id="JALJOQ010000109">
    <property type="protein sequence ID" value="KAK9797090.1"/>
    <property type="molecule type" value="Genomic_DNA"/>
</dbReference>
<keyword evidence="9" id="KW-1185">Reference proteome</keyword>
<name>A0AAW1NWD6_9CHLO</name>
<reference evidence="8 9" key="1">
    <citation type="journal article" date="2024" name="Nat. Commun.">
        <title>Phylogenomics reveals the evolutionary origins of lichenization in chlorophyte algae.</title>
        <authorList>
            <person name="Puginier C."/>
            <person name="Libourel C."/>
            <person name="Otte J."/>
            <person name="Skaloud P."/>
            <person name="Haon M."/>
            <person name="Grisel S."/>
            <person name="Petersen M."/>
            <person name="Berrin J.G."/>
            <person name="Delaux P.M."/>
            <person name="Dal Grande F."/>
            <person name="Keller J."/>
        </authorList>
    </citation>
    <scope>NUCLEOTIDE SEQUENCE [LARGE SCALE GENOMIC DNA]</scope>
    <source>
        <strain evidence="8 9">SAG 2036</strain>
    </source>
</reference>
<dbReference type="PANTHER" id="PTHR15741:SF27">
    <property type="entry name" value="TRANSCRIPTION FACTOR AP-4"/>
    <property type="match status" value="1"/>
</dbReference>
<comment type="caution">
    <text evidence="8">The sequence shown here is derived from an EMBL/GenBank/DDBJ whole genome shotgun (WGS) entry which is preliminary data.</text>
</comment>
<dbReference type="Pfam" id="PF00010">
    <property type="entry name" value="HLH"/>
    <property type="match status" value="1"/>
</dbReference>
<evidence type="ECO:0000256" key="6">
    <source>
        <dbReference type="SAM" id="MobiDB-lite"/>
    </source>
</evidence>
<dbReference type="PANTHER" id="PTHR15741">
    <property type="entry name" value="BASIC HELIX-LOOP-HELIX ZIP TRANSCRIPTION FACTOR"/>
    <property type="match status" value="1"/>
</dbReference>
<dbReference type="PROSITE" id="PS50888">
    <property type="entry name" value="BHLH"/>
    <property type="match status" value="1"/>
</dbReference>
<feature type="compositionally biased region" description="Polar residues" evidence="6">
    <location>
        <begin position="18"/>
        <end position="28"/>
    </location>
</feature>
<evidence type="ECO:0000313" key="9">
    <source>
        <dbReference type="Proteomes" id="UP001465755"/>
    </source>
</evidence>
<keyword evidence="4" id="KW-0804">Transcription</keyword>
<evidence type="ECO:0000259" key="7">
    <source>
        <dbReference type="PROSITE" id="PS50888"/>
    </source>
</evidence>